<organism evidence="2 3">
    <name type="scientific">Schizophyllum amplum</name>
    <dbReference type="NCBI Taxonomy" id="97359"/>
    <lineage>
        <taxon>Eukaryota</taxon>
        <taxon>Fungi</taxon>
        <taxon>Dikarya</taxon>
        <taxon>Basidiomycota</taxon>
        <taxon>Agaricomycotina</taxon>
        <taxon>Agaricomycetes</taxon>
        <taxon>Agaricomycetidae</taxon>
        <taxon>Agaricales</taxon>
        <taxon>Schizophyllaceae</taxon>
        <taxon>Schizophyllum</taxon>
    </lineage>
</organism>
<feature type="transmembrane region" description="Helical" evidence="1">
    <location>
        <begin position="93"/>
        <end position="111"/>
    </location>
</feature>
<dbReference type="EMBL" id="VDMD01000003">
    <property type="protein sequence ID" value="TRM66843.1"/>
    <property type="molecule type" value="Genomic_DNA"/>
</dbReference>
<dbReference type="AlphaFoldDB" id="A0A550CPV9"/>
<gene>
    <name evidence="2" type="ORF">BD626DRAFT_165357</name>
</gene>
<feature type="transmembrane region" description="Helical" evidence="1">
    <location>
        <begin position="20"/>
        <end position="40"/>
    </location>
</feature>
<evidence type="ECO:0000313" key="3">
    <source>
        <dbReference type="Proteomes" id="UP000320762"/>
    </source>
</evidence>
<protein>
    <submittedName>
        <fullName evidence="2">Uncharacterized protein</fullName>
    </submittedName>
</protein>
<keyword evidence="3" id="KW-1185">Reference proteome</keyword>
<accession>A0A550CPV9</accession>
<proteinExistence type="predicted"/>
<keyword evidence="1" id="KW-0812">Transmembrane</keyword>
<keyword evidence="1" id="KW-0472">Membrane</keyword>
<evidence type="ECO:0000313" key="2">
    <source>
        <dbReference type="EMBL" id="TRM66843.1"/>
    </source>
</evidence>
<reference evidence="2 3" key="1">
    <citation type="journal article" date="2019" name="New Phytol.">
        <title>Comparative genomics reveals unique wood-decay strategies and fruiting body development in the Schizophyllaceae.</title>
        <authorList>
            <person name="Almasi E."/>
            <person name="Sahu N."/>
            <person name="Krizsan K."/>
            <person name="Balint B."/>
            <person name="Kovacs G.M."/>
            <person name="Kiss B."/>
            <person name="Cseklye J."/>
            <person name="Drula E."/>
            <person name="Henrissat B."/>
            <person name="Nagy I."/>
            <person name="Chovatia M."/>
            <person name="Adam C."/>
            <person name="LaButti K."/>
            <person name="Lipzen A."/>
            <person name="Riley R."/>
            <person name="Grigoriev I.V."/>
            <person name="Nagy L.G."/>
        </authorList>
    </citation>
    <scope>NUCLEOTIDE SEQUENCE [LARGE SCALE GENOMIC DNA]</scope>
    <source>
        <strain evidence="2 3">NL-1724</strain>
    </source>
</reference>
<sequence>MPRALGPHPPPSYIYSLTYSRRNCCLLYFGALIAVVYLSFRSSRSAYCLLLLLLWLVLWVAYLLATHSPSSTHPLRVLRQSPPHYAMTYTYDYAPLRILCLITFALKYSFFYSCQVSARKLTAENTKPFRLYT</sequence>
<feature type="transmembrane region" description="Helical" evidence="1">
    <location>
        <begin position="47"/>
        <end position="65"/>
    </location>
</feature>
<comment type="caution">
    <text evidence="2">The sequence shown here is derived from an EMBL/GenBank/DDBJ whole genome shotgun (WGS) entry which is preliminary data.</text>
</comment>
<name>A0A550CPV9_9AGAR</name>
<dbReference type="Proteomes" id="UP000320762">
    <property type="component" value="Unassembled WGS sequence"/>
</dbReference>
<keyword evidence="1" id="KW-1133">Transmembrane helix</keyword>
<evidence type="ECO:0000256" key="1">
    <source>
        <dbReference type="SAM" id="Phobius"/>
    </source>
</evidence>